<dbReference type="Proteomes" id="UP000654075">
    <property type="component" value="Unassembled WGS sequence"/>
</dbReference>
<evidence type="ECO:0008006" key="4">
    <source>
        <dbReference type="Google" id="ProtNLM"/>
    </source>
</evidence>
<reference evidence="2" key="1">
    <citation type="submission" date="2021-02" db="EMBL/GenBank/DDBJ databases">
        <authorList>
            <person name="Dougan E. K."/>
            <person name="Rhodes N."/>
            <person name="Thang M."/>
            <person name="Chan C."/>
        </authorList>
    </citation>
    <scope>NUCLEOTIDE SEQUENCE</scope>
</reference>
<dbReference type="InterPro" id="IPR029063">
    <property type="entry name" value="SAM-dependent_MTases_sf"/>
</dbReference>
<dbReference type="InterPro" id="IPR019410">
    <property type="entry name" value="Methyltransf_16"/>
</dbReference>
<accession>A0A813GZS3</accession>
<dbReference type="PANTHER" id="PTHR14614">
    <property type="entry name" value="HEPATOCELLULAR CARCINOMA-ASSOCIATED ANTIGEN"/>
    <property type="match status" value="1"/>
</dbReference>
<proteinExistence type="predicted"/>
<evidence type="ECO:0000313" key="3">
    <source>
        <dbReference type="Proteomes" id="UP000654075"/>
    </source>
</evidence>
<gene>
    <name evidence="2" type="ORF">PGLA1383_LOCUS47076</name>
</gene>
<dbReference type="SUPFAM" id="SSF53335">
    <property type="entry name" value="S-adenosyl-L-methionine-dependent methyltransferases"/>
    <property type="match status" value="1"/>
</dbReference>
<comment type="caution">
    <text evidence="2">The sequence shown here is derived from an EMBL/GenBank/DDBJ whole genome shotgun (WGS) entry which is preliminary data.</text>
</comment>
<feature type="region of interest" description="Disordered" evidence="1">
    <location>
        <begin position="316"/>
        <end position="351"/>
    </location>
</feature>
<protein>
    <recommendedName>
        <fullName evidence="4">Calmodulin-lysine N-methyltransferase</fullName>
    </recommendedName>
</protein>
<dbReference type="Pfam" id="PF10294">
    <property type="entry name" value="Methyltransf_16"/>
    <property type="match status" value="1"/>
</dbReference>
<feature type="compositionally biased region" description="Acidic residues" evidence="1">
    <location>
        <begin position="330"/>
        <end position="351"/>
    </location>
</feature>
<evidence type="ECO:0000313" key="2">
    <source>
        <dbReference type="EMBL" id="CAE8630903.1"/>
    </source>
</evidence>
<dbReference type="AlphaFoldDB" id="A0A813GZS3"/>
<evidence type="ECO:0000256" key="1">
    <source>
        <dbReference type="SAM" id="MobiDB-lite"/>
    </source>
</evidence>
<organism evidence="2 3">
    <name type="scientific">Polarella glacialis</name>
    <name type="common">Dinoflagellate</name>
    <dbReference type="NCBI Taxonomy" id="89957"/>
    <lineage>
        <taxon>Eukaryota</taxon>
        <taxon>Sar</taxon>
        <taxon>Alveolata</taxon>
        <taxon>Dinophyceae</taxon>
        <taxon>Suessiales</taxon>
        <taxon>Suessiaceae</taxon>
        <taxon>Polarella</taxon>
    </lineage>
</organism>
<dbReference type="EMBL" id="CAJNNV010029975">
    <property type="protein sequence ID" value="CAE8630903.1"/>
    <property type="molecule type" value="Genomic_DNA"/>
</dbReference>
<dbReference type="Gene3D" id="3.40.50.150">
    <property type="entry name" value="Vaccinia Virus protein VP39"/>
    <property type="match status" value="1"/>
</dbReference>
<keyword evidence="3" id="KW-1185">Reference proteome</keyword>
<sequence length="351" mass="37763">MACWRGVCKACRSRWQGQGHSHFDDNAPVELSGREEKTHIELLELCEQHGVDRLVQIGTSLELRLRLLPLQSPLVVERKGAALWPCSELLAHFVARRLSAACPCLSILELACGVAALPSLVASSLGSGLVVVADDAEVTTVTSMNAQANDLHVFPVALEWGDAASAADVIQAKKPSGFDLLLAADVLYDAGRHKALAKSLDSLAGRGARALFAERRWLTADAFFGEALPAVGWTARRLSICDVFDAMGSTVGFRESHDIWACWREADGAPAPDCPMAGSALWAKSREEEDASMRSGPKRVVEVPRLLGLGLLAATAPVWQEADEPRQAPPEDDSTDEDEDSDEEPPDAPPE</sequence>
<name>A0A813GZS3_POLGL</name>